<dbReference type="GO" id="GO:0043190">
    <property type="term" value="C:ATP-binding cassette (ABC) transporter complex"/>
    <property type="evidence" value="ECO:0007669"/>
    <property type="project" value="InterPro"/>
</dbReference>
<gene>
    <name evidence="5" type="ORF">SAMN05660330_00835</name>
</gene>
<dbReference type="SUPFAM" id="SSF52540">
    <property type="entry name" value="P-loop containing nucleoside triphosphate hydrolases"/>
    <property type="match status" value="1"/>
</dbReference>
<dbReference type="Pfam" id="PF08402">
    <property type="entry name" value="TOBE_2"/>
    <property type="match status" value="1"/>
</dbReference>
<dbReference type="OrthoDB" id="9809450at2"/>
<dbReference type="RefSeq" id="WP_092220066.1">
    <property type="nucleotide sequence ID" value="NZ_FNJI01000004.1"/>
</dbReference>
<reference evidence="5 6" key="1">
    <citation type="submission" date="2016-10" db="EMBL/GenBank/DDBJ databases">
        <authorList>
            <person name="de Groot N.N."/>
        </authorList>
    </citation>
    <scope>NUCLEOTIDE SEQUENCE [LARGE SCALE GENOMIC DNA]</scope>
    <source>
        <strain evidence="5 6">DSM 12130</strain>
    </source>
</reference>
<dbReference type="InterPro" id="IPR050093">
    <property type="entry name" value="ABC_SmlMolc_Importer"/>
</dbReference>
<dbReference type="GO" id="GO:0005524">
    <property type="term" value="F:ATP binding"/>
    <property type="evidence" value="ECO:0007669"/>
    <property type="project" value="UniProtKB-KW"/>
</dbReference>
<proteinExistence type="predicted"/>
<dbReference type="Proteomes" id="UP000199073">
    <property type="component" value="Unassembled WGS sequence"/>
</dbReference>
<keyword evidence="3 5" id="KW-0067">ATP-binding</keyword>
<dbReference type="PANTHER" id="PTHR42781">
    <property type="entry name" value="SPERMIDINE/PUTRESCINE IMPORT ATP-BINDING PROTEIN POTA"/>
    <property type="match status" value="1"/>
</dbReference>
<dbReference type="InterPro" id="IPR003593">
    <property type="entry name" value="AAA+_ATPase"/>
</dbReference>
<dbReference type="STRING" id="91360.SAMN05660330_00835"/>
<evidence type="ECO:0000259" key="4">
    <source>
        <dbReference type="PROSITE" id="PS50893"/>
    </source>
</evidence>
<dbReference type="InterPro" id="IPR027417">
    <property type="entry name" value="P-loop_NTPase"/>
</dbReference>
<dbReference type="AlphaFoldDB" id="A0A1H0LKG7"/>
<dbReference type="InterPro" id="IPR008995">
    <property type="entry name" value="Mo/tungstate-bd_C_term_dom"/>
</dbReference>
<organism evidence="5 6">
    <name type="scientific">Desulforhopalus singaporensis</name>
    <dbReference type="NCBI Taxonomy" id="91360"/>
    <lineage>
        <taxon>Bacteria</taxon>
        <taxon>Pseudomonadati</taxon>
        <taxon>Thermodesulfobacteriota</taxon>
        <taxon>Desulfobulbia</taxon>
        <taxon>Desulfobulbales</taxon>
        <taxon>Desulfocapsaceae</taxon>
        <taxon>Desulforhopalus</taxon>
    </lineage>
</organism>
<evidence type="ECO:0000256" key="3">
    <source>
        <dbReference type="ARBA" id="ARBA00022840"/>
    </source>
</evidence>
<dbReference type="SMART" id="SM00382">
    <property type="entry name" value="AAA"/>
    <property type="match status" value="1"/>
</dbReference>
<dbReference type="EMBL" id="FNJI01000004">
    <property type="protein sequence ID" value="SDO68654.1"/>
    <property type="molecule type" value="Genomic_DNA"/>
</dbReference>
<keyword evidence="1" id="KW-0813">Transport</keyword>
<dbReference type="PROSITE" id="PS50893">
    <property type="entry name" value="ABC_TRANSPORTER_2"/>
    <property type="match status" value="1"/>
</dbReference>
<dbReference type="GO" id="GO:0140359">
    <property type="term" value="F:ABC-type transporter activity"/>
    <property type="evidence" value="ECO:0007669"/>
    <property type="project" value="UniProtKB-ARBA"/>
</dbReference>
<evidence type="ECO:0000256" key="2">
    <source>
        <dbReference type="ARBA" id="ARBA00022741"/>
    </source>
</evidence>
<dbReference type="PANTHER" id="PTHR42781:SF4">
    <property type="entry name" value="SPERMIDINE_PUTRESCINE IMPORT ATP-BINDING PROTEIN POTA"/>
    <property type="match status" value="1"/>
</dbReference>
<dbReference type="InterPro" id="IPR017871">
    <property type="entry name" value="ABC_transporter-like_CS"/>
</dbReference>
<dbReference type="SUPFAM" id="SSF50331">
    <property type="entry name" value="MOP-like"/>
    <property type="match status" value="1"/>
</dbReference>
<evidence type="ECO:0000313" key="6">
    <source>
        <dbReference type="Proteomes" id="UP000199073"/>
    </source>
</evidence>
<keyword evidence="2" id="KW-0547">Nucleotide-binding</keyword>
<sequence length="362" mass="40849">MNNFALELKNIEKQYGGVTALEKINLQVKEGDFFFLLGPSGCGKTTLLKIIAGLEEPTSGKVFIKGRDETELRANKRNTATVFQEWALFPHMNVYDNIAFGMRMHKSSKQHIENKVNELLDLIHMIGFENRMAYQLSGGQQQRVAIARALAIEPDILLLDEPLSNLDLALRQKMRLDLINLHNKIKKTFIYVTHDQTEAMTMGSSLVVMNKGKIEQVGSPREIYKNPVNDYVATFIGETNEISGTITEMTPVPVLETRNGQKIKIDIRDSQLRKGDKAVIIIRPEHATVMSENDEVDNRFDLIVENIAYFGPTLRLYCHTKQKDVTFFVDVHAETELASIVNIGSSITIGVNREYALCYGAK</sequence>
<dbReference type="GO" id="GO:0016887">
    <property type="term" value="F:ATP hydrolysis activity"/>
    <property type="evidence" value="ECO:0007669"/>
    <property type="project" value="InterPro"/>
</dbReference>
<evidence type="ECO:0000256" key="1">
    <source>
        <dbReference type="ARBA" id="ARBA00022448"/>
    </source>
</evidence>
<dbReference type="PROSITE" id="PS00211">
    <property type="entry name" value="ABC_TRANSPORTER_1"/>
    <property type="match status" value="1"/>
</dbReference>
<feature type="domain" description="ABC transporter" evidence="4">
    <location>
        <begin position="6"/>
        <end position="236"/>
    </location>
</feature>
<protein>
    <submittedName>
        <fullName evidence="5">Putative spermidine/putrescine transport system ATP-binding protein</fullName>
    </submittedName>
</protein>
<dbReference type="Gene3D" id="3.40.50.300">
    <property type="entry name" value="P-loop containing nucleotide triphosphate hydrolases"/>
    <property type="match status" value="1"/>
</dbReference>
<dbReference type="Pfam" id="PF00005">
    <property type="entry name" value="ABC_tran"/>
    <property type="match status" value="1"/>
</dbReference>
<name>A0A1H0LKG7_9BACT</name>
<dbReference type="InterPro" id="IPR003439">
    <property type="entry name" value="ABC_transporter-like_ATP-bd"/>
</dbReference>
<dbReference type="InterPro" id="IPR013611">
    <property type="entry name" value="Transp-assoc_OB_typ2"/>
</dbReference>
<evidence type="ECO:0000313" key="5">
    <source>
        <dbReference type="EMBL" id="SDO68654.1"/>
    </source>
</evidence>
<keyword evidence="6" id="KW-1185">Reference proteome</keyword>
<dbReference type="Gene3D" id="2.40.50.100">
    <property type="match status" value="1"/>
</dbReference>
<dbReference type="FunFam" id="3.40.50.300:FF:000042">
    <property type="entry name" value="Maltose/maltodextrin ABC transporter, ATP-binding protein"/>
    <property type="match status" value="1"/>
</dbReference>
<accession>A0A1H0LKG7</accession>